<evidence type="ECO:0000313" key="2">
    <source>
        <dbReference type="EMBL" id="OQS04150.1"/>
    </source>
</evidence>
<keyword evidence="1" id="KW-0802">TPR repeat</keyword>
<feature type="repeat" description="TPR" evidence="1">
    <location>
        <begin position="102"/>
        <end position="135"/>
    </location>
</feature>
<accession>A0A1W0A294</accession>
<evidence type="ECO:0000256" key="1">
    <source>
        <dbReference type="PROSITE-ProRule" id="PRU00339"/>
    </source>
</evidence>
<evidence type="ECO:0000313" key="3">
    <source>
        <dbReference type="Proteomes" id="UP000243217"/>
    </source>
</evidence>
<dbReference type="PROSITE" id="PS50005">
    <property type="entry name" value="TPR"/>
    <property type="match status" value="1"/>
</dbReference>
<dbReference type="Proteomes" id="UP000243217">
    <property type="component" value="Unassembled WGS sequence"/>
</dbReference>
<organism evidence="2 3">
    <name type="scientific">Thraustotheca clavata</name>
    <dbReference type="NCBI Taxonomy" id="74557"/>
    <lineage>
        <taxon>Eukaryota</taxon>
        <taxon>Sar</taxon>
        <taxon>Stramenopiles</taxon>
        <taxon>Oomycota</taxon>
        <taxon>Saprolegniomycetes</taxon>
        <taxon>Saprolegniales</taxon>
        <taxon>Achlyaceae</taxon>
        <taxon>Thraustotheca</taxon>
    </lineage>
</organism>
<sequence>MSFTPEEIIISEKEPKITCLLILKQLKRTIYYIKLWINGLSVPGNKMSRYHQGKSSMSATASQGEEVQQLLNTSYTNIATAKLKQYELVEIMHWQFVERILKHSYERLKRKCSSHGKYSIAKDALRKALEIEPKNKTVRKALQNAIESKLYPEKDHFRNNIAKNVKKSGGMC</sequence>
<reference evidence="2 3" key="1">
    <citation type="journal article" date="2014" name="Genome Biol. Evol.">
        <title>The secreted proteins of Achlya hypogyna and Thraustotheca clavata identify the ancestral oomycete secretome and reveal gene acquisitions by horizontal gene transfer.</title>
        <authorList>
            <person name="Misner I."/>
            <person name="Blouin N."/>
            <person name="Leonard G."/>
            <person name="Richards T.A."/>
            <person name="Lane C.E."/>
        </authorList>
    </citation>
    <scope>NUCLEOTIDE SEQUENCE [LARGE SCALE GENOMIC DNA]</scope>
    <source>
        <strain evidence="2 3">ATCC 34112</strain>
    </source>
</reference>
<protein>
    <submittedName>
        <fullName evidence="2">Uncharacterized protein</fullName>
    </submittedName>
</protein>
<gene>
    <name evidence="2" type="ORF">THRCLA_20958</name>
</gene>
<dbReference type="InterPro" id="IPR011990">
    <property type="entry name" value="TPR-like_helical_dom_sf"/>
</dbReference>
<dbReference type="EMBL" id="JNBS01000673">
    <property type="protein sequence ID" value="OQS04150.1"/>
    <property type="molecule type" value="Genomic_DNA"/>
</dbReference>
<proteinExistence type="predicted"/>
<keyword evidence="3" id="KW-1185">Reference proteome</keyword>
<dbReference type="Gene3D" id="1.25.40.10">
    <property type="entry name" value="Tetratricopeptide repeat domain"/>
    <property type="match status" value="1"/>
</dbReference>
<dbReference type="STRING" id="74557.A0A1W0A294"/>
<dbReference type="OrthoDB" id="433738at2759"/>
<name>A0A1W0A294_9STRA</name>
<dbReference type="AlphaFoldDB" id="A0A1W0A294"/>
<dbReference type="InterPro" id="IPR019734">
    <property type="entry name" value="TPR_rpt"/>
</dbReference>
<comment type="caution">
    <text evidence="2">The sequence shown here is derived from an EMBL/GenBank/DDBJ whole genome shotgun (WGS) entry which is preliminary data.</text>
</comment>